<protein>
    <submittedName>
        <fullName evidence="1">Uncharacterized protein</fullName>
    </submittedName>
</protein>
<keyword evidence="2" id="KW-1185">Reference proteome</keyword>
<gene>
    <name evidence="1" type="ORF">KOW79_014817</name>
</gene>
<comment type="caution">
    <text evidence="1">The sequence shown here is derived from an EMBL/GenBank/DDBJ whole genome shotgun (WGS) entry which is preliminary data.</text>
</comment>
<dbReference type="Proteomes" id="UP000824219">
    <property type="component" value="Linkage Group LG17"/>
</dbReference>
<sequence>MHTKASRTCTFFGCDIFESLLLKMDTCSLVLDVSETSSKTIMSARAAIRLQPRPSPSLRTVLGLSQFPTTLRDGVAHRLPDNPGCYYLRTSLSQALHVPKPVAITCYPLCQDGPALRTHSDRSPDSRTSSH</sequence>
<name>A0A9D3NHT8_9TELE</name>
<dbReference type="EMBL" id="JAHKSW010000017">
    <property type="protein sequence ID" value="KAG7321959.1"/>
    <property type="molecule type" value="Genomic_DNA"/>
</dbReference>
<evidence type="ECO:0000313" key="1">
    <source>
        <dbReference type="EMBL" id="KAG7321959.1"/>
    </source>
</evidence>
<dbReference type="AlphaFoldDB" id="A0A9D3NHT8"/>
<organism evidence="1 2">
    <name type="scientific">Hemibagrus wyckioides</name>
    <dbReference type="NCBI Taxonomy" id="337641"/>
    <lineage>
        <taxon>Eukaryota</taxon>
        <taxon>Metazoa</taxon>
        <taxon>Chordata</taxon>
        <taxon>Craniata</taxon>
        <taxon>Vertebrata</taxon>
        <taxon>Euteleostomi</taxon>
        <taxon>Actinopterygii</taxon>
        <taxon>Neopterygii</taxon>
        <taxon>Teleostei</taxon>
        <taxon>Ostariophysi</taxon>
        <taxon>Siluriformes</taxon>
        <taxon>Bagridae</taxon>
        <taxon>Hemibagrus</taxon>
    </lineage>
</organism>
<evidence type="ECO:0000313" key="2">
    <source>
        <dbReference type="Proteomes" id="UP000824219"/>
    </source>
</evidence>
<proteinExistence type="predicted"/>
<accession>A0A9D3NHT8</accession>
<reference evidence="1 2" key="1">
    <citation type="submission" date="2021-06" db="EMBL/GenBank/DDBJ databases">
        <title>Chromosome-level genome assembly of the red-tail catfish (Hemibagrus wyckioides).</title>
        <authorList>
            <person name="Shao F."/>
        </authorList>
    </citation>
    <scope>NUCLEOTIDE SEQUENCE [LARGE SCALE GENOMIC DNA]</scope>
    <source>
        <strain evidence="1">EC202008001</strain>
        <tissue evidence="1">Blood</tissue>
    </source>
</reference>